<name>A0AAF0PHX6_9EURY</name>
<organism evidence="2 3">
    <name type="scientific">Natrinema thermotolerans</name>
    <dbReference type="NCBI Taxonomy" id="121872"/>
    <lineage>
        <taxon>Archaea</taxon>
        <taxon>Methanobacteriati</taxon>
        <taxon>Methanobacteriota</taxon>
        <taxon>Stenosarchaea group</taxon>
        <taxon>Halobacteria</taxon>
        <taxon>Halobacteriales</taxon>
        <taxon>Natrialbaceae</taxon>
        <taxon>Natrinema</taxon>
    </lineage>
</organism>
<evidence type="ECO:0000313" key="2">
    <source>
        <dbReference type="EMBL" id="WMT09530.1"/>
    </source>
</evidence>
<evidence type="ECO:0000256" key="1">
    <source>
        <dbReference type="SAM" id="MobiDB-lite"/>
    </source>
</evidence>
<proteinExistence type="predicted"/>
<dbReference type="Proteomes" id="UP001224926">
    <property type="component" value="Chromosome"/>
</dbReference>
<accession>A0AAF0PHX6</accession>
<feature type="region of interest" description="Disordered" evidence="1">
    <location>
        <begin position="1"/>
        <end position="21"/>
    </location>
</feature>
<sequence length="50" mass="5269">MTTRPRSTVAAAGSLPPPVREEDGLVVRDRDGPAVITSLAPGVERALEQE</sequence>
<dbReference type="EMBL" id="CP101873">
    <property type="protein sequence ID" value="WMT09530.1"/>
    <property type="molecule type" value="Genomic_DNA"/>
</dbReference>
<reference evidence="2 3" key="1">
    <citation type="submission" date="2022-07" db="EMBL/GenBank/DDBJ databases">
        <title>Two temperate virus in Haloterrigena jeotgali A29.</title>
        <authorList>
            <person name="Deng X."/>
        </authorList>
    </citation>
    <scope>NUCLEOTIDE SEQUENCE [LARGE SCALE GENOMIC DNA]</scope>
    <source>
        <strain evidence="2 3">A29</strain>
    </source>
</reference>
<protein>
    <submittedName>
        <fullName evidence="2">Uncharacterized protein</fullName>
    </submittedName>
</protein>
<keyword evidence="3" id="KW-1185">Reference proteome</keyword>
<dbReference type="GeneID" id="84213830"/>
<dbReference type="AlphaFoldDB" id="A0AAF0PHX6"/>
<evidence type="ECO:0000313" key="3">
    <source>
        <dbReference type="Proteomes" id="UP001224926"/>
    </source>
</evidence>
<gene>
    <name evidence="2" type="ORF">NP511_07780</name>
</gene>
<dbReference type="RefSeq" id="WP_233274321.1">
    <property type="nucleotide sequence ID" value="NZ_CP101873.1"/>
</dbReference>